<organism evidence="7 8">
    <name type="scientific">Advenella kashmirensis (strain DSM 17095 / LMG 22695 / WT001)</name>
    <name type="common">Tetrathiobacter kashmirensis</name>
    <dbReference type="NCBI Taxonomy" id="1036672"/>
    <lineage>
        <taxon>Bacteria</taxon>
        <taxon>Pseudomonadati</taxon>
        <taxon>Pseudomonadota</taxon>
        <taxon>Betaproteobacteria</taxon>
        <taxon>Burkholderiales</taxon>
        <taxon>Alcaligenaceae</taxon>
    </lineage>
</organism>
<keyword evidence="5 7" id="KW-0413">Isomerase</keyword>
<keyword evidence="8" id="KW-1185">Reference proteome</keyword>
<evidence type="ECO:0000313" key="7">
    <source>
        <dbReference type="EMBL" id="AFK60802.1"/>
    </source>
</evidence>
<evidence type="ECO:0000256" key="3">
    <source>
        <dbReference type="ARBA" id="ARBA00013194"/>
    </source>
</evidence>
<dbReference type="Proteomes" id="UP000005267">
    <property type="component" value="Chromosome"/>
</dbReference>
<evidence type="ECO:0000256" key="2">
    <source>
        <dbReference type="ARBA" id="ARBA00007656"/>
    </source>
</evidence>
<dbReference type="InterPro" id="IPR046357">
    <property type="entry name" value="PPIase_dom_sf"/>
</dbReference>
<dbReference type="RefSeq" id="WP_014748893.1">
    <property type="nucleotide sequence ID" value="NC_017964.1"/>
</dbReference>
<dbReference type="PROSITE" id="PS50198">
    <property type="entry name" value="PPIC_PPIASE_2"/>
    <property type="match status" value="1"/>
</dbReference>
<dbReference type="GO" id="GO:0003755">
    <property type="term" value="F:peptidyl-prolyl cis-trans isomerase activity"/>
    <property type="evidence" value="ECO:0007669"/>
    <property type="project" value="UniProtKB-KW"/>
</dbReference>
<comment type="similarity">
    <text evidence="2">Belongs to the PpiC/parvulin rotamase family.</text>
</comment>
<evidence type="ECO:0000256" key="1">
    <source>
        <dbReference type="ARBA" id="ARBA00000971"/>
    </source>
</evidence>
<reference evidence="7 8" key="1">
    <citation type="journal article" date="2011" name="J. Bacteriol.">
        <title>Whole-genome shotgun sequencing of the sulfur-oxidizing chemoautotroph Tetrathiobacter kashmirensis.</title>
        <authorList>
            <person name="Ghosh W."/>
            <person name="George A."/>
            <person name="Agarwal A."/>
            <person name="Raj P."/>
            <person name="Alam M."/>
            <person name="Pyne P."/>
            <person name="Das Gupta S.K."/>
        </authorList>
    </citation>
    <scope>NUCLEOTIDE SEQUENCE [LARGE SCALE GENOMIC DNA]</scope>
    <source>
        <strain evidence="7 8">WT001</strain>
    </source>
</reference>
<dbReference type="STRING" id="1036672.TKWG_00420"/>
<evidence type="ECO:0000259" key="6">
    <source>
        <dbReference type="PROSITE" id="PS50198"/>
    </source>
</evidence>
<dbReference type="OrthoDB" id="9769613at2"/>
<reference evidence="8" key="2">
    <citation type="journal article" date="2013" name="PLoS ONE">
        <title>Genome implosion elicits host-confinement in Alcaligenaceae: evidence from the comparative genomics of Tetrathiobacter kashmirensis, a pathogen in the making.</title>
        <authorList>
            <person name="Ghosh W."/>
            <person name="Alam M."/>
            <person name="Roy C."/>
            <person name="Pyne P."/>
            <person name="George A."/>
            <person name="Chakraborty R."/>
            <person name="Majumder S."/>
            <person name="Agarwal A."/>
            <person name="Chakraborty S."/>
            <person name="Majumdar S."/>
            <person name="Gupta S.K."/>
        </authorList>
    </citation>
    <scope>NUCLEOTIDE SEQUENCE [LARGE SCALE GENOMIC DNA]</scope>
    <source>
        <strain evidence="8">WT001</strain>
    </source>
</reference>
<dbReference type="EC" id="5.2.1.8" evidence="3"/>
<dbReference type="KEGG" id="aka:TKWG_00420"/>
<keyword evidence="4 5" id="KW-0697">Rotamase</keyword>
<accession>I3U714</accession>
<dbReference type="PANTHER" id="PTHR47245">
    <property type="entry name" value="PEPTIDYLPROLYL ISOMERASE"/>
    <property type="match status" value="1"/>
</dbReference>
<dbReference type="InterPro" id="IPR027304">
    <property type="entry name" value="Trigger_fact/SurA_dom_sf"/>
</dbReference>
<dbReference type="InterPro" id="IPR050245">
    <property type="entry name" value="PrsA_foldase"/>
</dbReference>
<proteinExistence type="inferred from homology"/>
<dbReference type="HOGENOM" id="CLU_034646_9_1_4"/>
<evidence type="ECO:0000256" key="5">
    <source>
        <dbReference type="PROSITE-ProRule" id="PRU00278"/>
    </source>
</evidence>
<sequence>MIVVNGVGIDEAQLAAELPRHSEQRDPVKSASHELVLRELVRQRASALGIKETSSQALMQAVFDAEIQTPEPDEQACRRYYEQHKNQFIHNDSVQVWHILFQLTPQIDAKRLRAHAGDILNNLHQDVPEAFAEYARKYSNCPSSSNGGSLGIVHRRETVPEFEKTVFALPPHSLLNRLVDTRHGFHIVRTGVKHEGDVMTFDVVRERIADWLSQSSRRRATSQYLQLLVGQAQIKGLDIEGADSPLLQ</sequence>
<evidence type="ECO:0000313" key="8">
    <source>
        <dbReference type="Proteomes" id="UP000005267"/>
    </source>
</evidence>
<dbReference type="SUPFAM" id="SSF109998">
    <property type="entry name" value="Triger factor/SurA peptide-binding domain-like"/>
    <property type="match status" value="1"/>
</dbReference>
<dbReference type="InterPro" id="IPR000297">
    <property type="entry name" value="PPIase_PpiC"/>
</dbReference>
<dbReference type="SUPFAM" id="SSF54534">
    <property type="entry name" value="FKBP-like"/>
    <property type="match status" value="1"/>
</dbReference>
<dbReference type="PANTHER" id="PTHR47245:SF2">
    <property type="entry name" value="PEPTIDYL-PROLYL CIS-TRANS ISOMERASE HP_0175-RELATED"/>
    <property type="match status" value="1"/>
</dbReference>
<dbReference type="EMBL" id="CP003555">
    <property type="protein sequence ID" value="AFK60802.1"/>
    <property type="molecule type" value="Genomic_DNA"/>
</dbReference>
<dbReference type="Pfam" id="PF00639">
    <property type="entry name" value="Rotamase"/>
    <property type="match status" value="1"/>
</dbReference>
<dbReference type="AlphaFoldDB" id="I3U714"/>
<dbReference type="Gene3D" id="3.10.50.40">
    <property type="match status" value="1"/>
</dbReference>
<gene>
    <name evidence="7" type="ordered locus">TKWG_00420</name>
</gene>
<feature type="domain" description="PpiC" evidence="6">
    <location>
        <begin position="91"/>
        <end position="192"/>
    </location>
</feature>
<evidence type="ECO:0000256" key="4">
    <source>
        <dbReference type="ARBA" id="ARBA00023110"/>
    </source>
</evidence>
<protein>
    <recommendedName>
        <fullName evidence="3">peptidylprolyl isomerase</fullName>
        <ecNumber evidence="3">5.2.1.8</ecNumber>
    </recommendedName>
</protein>
<comment type="catalytic activity">
    <reaction evidence="1">
        <text>[protein]-peptidylproline (omega=180) = [protein]-peptidylproline (omega=0)</text>
        <dbReference type="Rhea" id="RHEA:16237"/>
        <dbReference type="Rhea" id="RHEA-COMP:10747"/>
        <dbReference type="Rhea" id="RHEA-COMP:10748"/>
        <dbReference type="ChEBI" id="CHEBI:83833"/>
        <dbReference type="ChEBI" id="CHEBI:83834"/>
        <dbReference type="EC" id="5.2.1.8"/>
    </reaction>
</comment>
<name>I3U714_ADVKW</name>